<evidence type="ECO:0000313" key="3">
    <source>
        <dbReference type="Proteomes" id="UP000288789"/>
    </source>
</evidence>
<dbReference type="AlphaFoldDB" id="A0A443YYQ0"/>
<name>A0A443YYQ0_9GAMM</name>
<dbReference type="OrthoDB" id="7062774at2"/>
<dbReference type="RefSeq" id="WP_128352618.1">
    <property type="nucleotide sequence ID" value="NZ_RSFE01000006.1"/>
</dbReference>
<accession>A0A443YYQ0</accession>
<keyword evidence="3" id="KW-1185">Reference proteome</keyword>
<sequence>MKPLALLAILLIFLVGTALHVEPSDAQVYKKRNADGSITYTDKPLEGAEQVEIEQAPVTEFAKPAVATQPDEPEVSATGGDSAAEAEAIPTEFSVAITSPEQQQPIRANNGQFDVLWQSDPERLPEGYVYELFVDGQPAWRGSDSNQVTLAEISRGERRIYVRIVDAQGNQVARSDTVVVFVLRVAINGAGAGSGGNGGGA</sequence>
<comment type="caution">
    <text evidence="2">The sequence shown here is derived from an EMBL/GenBank/DDBJ whole genome shotgun (WGS) entry which is preliminary data.</text>
</comment>
<organism evidence="2 3">
    <name type="scientific">Pseudidiomarina gelatinasegens</name>
    <dbReference type="NCBI Taxonomy" id="2487740"/>
    <lineage>
        <taxon>Bacteria</taxon>
        <taxon>Pseudomonadati</taxon>
        <taxon>Pseudomonadota</taxon>
        <taxon>Gammaproteobacteria</taxon>
        <taxon>Alteromonadales</taxon>
        <taxon>Idiomarinaceae</taxon>
        <taxon>Pseudidiomarina</taxon>
    </lineage>
</organism>
<protein>
    <submittedName>
        <fullName evidence="2">DUF4124 domain-containing protein</fullName>
    </submittedName>
</protein>
<gene>
    <name evidence="2" type="ORF">EGC76_08760</name>
</gene>
<evidence type="ECO:0000313" key="2">
    <source>
        <dbReference type="EMBL" id="RWU09280.1"/>
    </source>
</evidence>
<evidence type="ECO:0000256" key="1">
    <source>
        <dbReference type="SAM" id="SignalP"/>
    </source>
</evidence>
<keyword evidence="1" id="KW-0732">Signal</keyword>
<dbReference type="Proteomes" id="UP000288789">
    <property type="component" value="Unassembled WGS sequence"/>
</dbReference>
<dbReference type="EMBL" id="RSFE01000006">
    <property type="protein sequence ID" value="RWU09280.1"/>
    <property type="molecule type" value="Genomic_DNA"/>
</dbReference>
<proteinExistence type="predicted"/>
<reference evidence="2 3" key="1">
    <citation type="submission" date="2018-12" db="EMBL/GenBank/DDBJ databases">
        <authorList>
            <person name="Li A."/>
            <person name="Zhang M."/>
            <person name="Zhu H."/>
        </authorList>
    </citation>
    <scope>NUCLEOTIDE SEQUENCE [LARGE SCALE GENOMIC DNA]</scope>
    <source>
        <strain evidence="2 3">R04H25</strain>
    </source>
</reference>
<feature type="chain" id="PRO_5019255244" evidence="1">
    <location>
        <begin position="21"/>
        <end position="201"/>
    </location>
</feature>
<feature type="signal peptide" evidence="1">
    <location>
        <begin position="1"/>
        <end position="20"/>
    </location>
</feature>